<dbReference type="Gene3D" id="1.50.10.10">
    <property type="match status" value="1"/>
</dbReference>
<feature type="domain" description="PA" evidence="7">
    <location>
        <begin position="676"/>
        <end position="763"/>
    </location>
</feature>
<dbReference type="EMBL" id="CAWYQH010000013">
    <property type="protein sequence ID" value="CAK8674531.1"/>
    <property type="molecule type" value="Genomic_DNA"/>
</dbReference>
<dbReference type="EC" id="3.2.1.-" evidence="5"/>
<dbReference type="Proteomes" id="UP001642483">
    <property type="component" value="Unassembled WGS sequence"/>
</dbReference>
<keyword evidence="9" id="KW-1185">Reference proteome</keyword>
<feature type="compositionally biased region" description="Basic and acidic residues" evidence="6">
    <location>
        <begin position="861"/>
        <end position="879"/>
    </location>
</feature>
<dbReference type="InterPro" id="IPR044674">
    <property type="entry name" value="EDEM1/2/3"/>
</dbReference>
<comment type="subcellular location">
    <subcellularLocation>
        <location evidence="1">Endoplasmic reticulum</location>
    </subcellularLocation>
</comment>
<feature type="region of interest" description="Disordered" evidence="6">
    <location>
        <begin position="809"/>
        <end position="879"/>
    </location>
</feature>
<dbReference type="InterPro" id="IPR036026">
    <property type="entry name" value="Seven-hairpin_glycosidases"/>
</dbReference>
<feature type="compositionally biased region" description="Polar residues" evidence="6">
    <location>
        <begin position="838"/>
        <end position="857"/>
    </location>
</feature>
<dbReference type="InterPro" id="IPR046450">
    <property type="entry name" value="PA_dom_sf"/>
</dbReference>
<evidence type="ECO:0000256" key="1">
    <source>
        <dbReference type="ARBA" id="ARBA00004240"/>
    </source>
</evidence>
<evidence type="ECO:0000313" key="9">
    <source>
        <dbReference type="Proteomes" id="UP001642483"/>
    </source>
</evidence>
<evidence type="ECO:0000256" key="6">
    <source>
        <dbReference type="SAM" id="MobiDB-lite"/>
    </source>
</evidence>
<keyword evidence="4" id="KW-0325">Glycoprotein</keyword>
<dbReference type="PRINTS" id="PR00747">
    <property type="entry name" value="GLYHDRLASE47"/>
</dbReference>
<dbReference type="InterPro" id="IPR003137">
    <property type="entry name" value="PA_domain"/>
</dbReference>
<comment type="caution">
    <text evidence="8">The sequence shown here is derived from an EMBL/GenBank/DDBJ whole genome shotgun (WGS) entry which is preliminary data.</text>
</comment>
<evidence type="ECO:0000256" key="2">
    <source>
        <dbReference type="ARBA" id="ARBA00007658"/>
    </source>
</evidence>
<evidence type="ECO:0000256" key="3">
    <source>
        <dbReference type="ARBA" id="ARBA00022824"/>
    </source>
</evidence>
<dbReference type="SUPFAM" id="SSF52025">
    <property type="entry name" value="PA domain"/>
    <property type="match status" value="1"/>
</dbReference>
<dbReference type="Pfam" id="PF02225">
    <property type="entry name" value="PA"/>
    <property type="match status" value="1"/>
</dbReference>
<dbReference type="SUPFAM" id="SSF48225">
    <property type="entry name" value="Seven-hairpin glycosidases"/>
    <property type="match status" value="1"/>
</dbReference>
<dbReference type="PANTHER" id="PTHR45679:SF2">
    <property type="entry name" value="ER DEGRADATION-ENHANCING ALPHA-MANNOSIDASE-LIKE PROTEIN 3"/>
    <property type="match status" value="1"/>
</dbReference>
<gene>
    <name evidence="8" type="ORF">CVLEPA_LOCUS4227</name>
</gene>
<proteinExistence type="inferred from homology"/>
<dbReference type="InterPro" id="IPR012341">
    <property type="entry name" value="6hp_glycosidase-like_sf"/>
</dbReference>
<dbReference type="PANTHER" id="PTHR45679">
    <property type="entry name" value="ER DEGRADATION-ENHANCING ALPHA-MANNOSIDASE-LIKE PROTEIN 2"/>
    <property type="match status" value="1"/>
</dbReference>
<dbReference type="Pfam" id="PF01532">
    <property type="entry name" value="Glyco_hydro_47"/>
    <property type="match status" value="1"/>
</dbReference>
<keyword evidence="5" id="KW-0378">Hydrolase</keyword>
<evidence type="ECO:0000313" key="8">
    <source>
        <dbReference type="EMBL" id="CAK8674531.1"/>
    </source>
</evidence>
<reference evidence="8 9" key="1">
    <citation type="submission" date="2024-02" db="EMBL/GenBank/DDBJ databases">
        <authorList>
            <person name="Daric V."/>
            <person name="Darras S."/>
        </authorList>
    </citation>
    <scope>NUCLEOTIDE SEQUENCE [LARGE SCALE GENOMIC DNA]</scope>
</reference>
<evidence type="ECO:0000259" key="7">
    <source>
        <dbReference type="Pfam" id="PF02225"/>
    </source>
</evidence>
<evidence type="ECO:0000256" key="5">
    <source>
        <dbReference type="RuleBase" id="RU361193"/>
    </source>
</evidence>
<keyword evidence="3" id="KW-0256">Endoplasmic reticulum</keyword>
<comment type="similarity">
    <text evidence="2 5">Belongs to the glycosyl hydrolase 47 family.</text>
</comment>
<keyword evidence="5" id="KW-0326">Glycosidase</keyword>
<dbReference type="Gene3D" id="3.50.30.30">
    <property type="match status" value="1"/>
</dbReference>
<evidence type="ECO:0000256" key="4">
    <source>
        <dbReference type="ARBA" id="ARBA00023180"/>
    </source>
</evidence>
<protein>
    <recommendedName>
        <fullName evidence="5">alpha-1,2-Mannosidase</fullName>
        <ecNumber evidence="5">3.2.1.-</ecNumber>
    </recommendedName>
</protein>
<dbReference type="InterPro" id="IPR001382">
    <property type="entry name" value="Glyco_hydro_47"/>
</dbReference>
<name>A0ABP0F485_CLALP</name>
<organism evidence="8 9">
    <name type="scientific">Clavelina lepadiformis</name>
    <name type="common">Light-bulb sea squirt</name>
    <name type="synonym">Ascidia lepadiformis</name>
    <dbReference type="NCBI Taxonomy" id="159417"/>
    <lineage>
        <taxon>Eukaryota</taxon>
        <taxon>Metazoa</taxon>
        <taxon>Chordata</taxon>
        <taxon>Tunicata</taxon>
        <taxon>Ascidiacea</taxon>
        <taxon>Aplousobranchia</taxon>
        <taxon>Clavelinidae</taxon>
        <taxon>Clavelina</taxon>
    </lineage>
</organism>
<accession>A0ABP0F485</accession>
<sequence>MENFPICQLWRRKRTLLWFVAIIAILSPVWGPKNITTSSRLELRDKVVEMFNHAYGAYMRNAYPADELMPIACKGRVRGITPSRGDVDDALGNFSLTLVDTLDTLAVLGLYDEFEDAVRKVERDVNFNADLSISVFETNIRMLGGLLGGHSAALEIQERHNRMKWYNGSLLTLAKELGDRLLPAFNTTSGMPLSRINLLTGAVRKERDRDTCTACAGTMILEMAALSRYTGDPIYETRARAAMDYLWSRRQRSSDLMGTVLNVENGNWVRKESGIGAGIDSYYEYLLKAYIFLGDETFLERFNTHYQAIKQYCAQGPLVVDVLMHKPTTSARNFVDALSAFWPGLQVLKGDVKSAIETHELLYQVFTRHTFLPEAFTTNFDIHWGQYPLRPEFAESTYLLYKATKDPYYLEVGKTIIENLEKKARVKCGFAGIKDVRTFTHEDRMDSYFLAEMFKYLYLLFAPESEPLGIDIEDYILTTEAHILPLKLSLRTPPNSSFEEVTSPVNAPENFERSCANSAYVRTNSLKTIQELREKTQNHINKIKSFNPGQCRNTQTETRMTWNGKRQLLAKEFTPGNQQHTDILRKMGIKILMLEDGKVQLMQEQNSAVSVKDATEGALFMQEMIELSKMEQSEVANKPVHVQLISHPFLGSLAFRGGPAQFGPRLENIEGVEGEVEIADPYDACVPLGNAESVQGKIVLAQRGQCMFVQKAKRIEEAGGIGVIIIDNAVSSFETSSPFAMAGDEKTETSIPAVFLFSHEGNMLRDAAIEQAIKEQPLKVMLANKLKPLNELLLKDHLSMKNTSPVKAQVYADSTNDPDTTKKNKKPPIYRPGMELSGSESKQTEKNNNQKTSSVQRPKQAKGEESKTELSESDKRDEL</sequence>